<comment type="caution">
    <text evidence="2">The sequence shown here is derived from an EMBL/GenBank/DDBJ whole genome shotgun (WGS) entry which is preliminary data.</text>
</comment>
<dbReference type="AlphaFoldDB" id="A0A919X8D8"/>
<feature type="region of interest" description="Disordered" evidence="1">
    <location>
        <begin position="1"/>
        <end position="20"/>
    </location>
</feature>
<protein>
    <submittedName>
        <fullName evidence="2">Uncharacterized protein</fullName>
    </submittedName>
</protein>
<name>A0A919X8D8_9BACI</name>
<evidence type="ECO:0000256" key="1">
    <source>
        <dbReference type="SAM" id="MobiDB-lite"/>
    </source>
</evidence>
<keyword evidence="3" id="KW-1185">Reference proteome</keyword>
<organism evidence="2 3">
    <name type="scientific">Ornithinibacillus bavariensis</name>
    <dbReference type="NCBI Taxonomy" id="545502"/>
    <lineage>
        <taxon>Bacteria</taxon>
        <taxon>Bacillati</taxon>
        <taxon>Bacillota</taxon>
        <taxon>Bacilli</taxon>
        <taxon>Bacillales</taxon>
        <taxon>Bacillaceae</taxon>
        <taxon>Ornithinibacillus</taxon>
    </lineage>
</organism>
<dbReference type="EMBL" id="BORP01000002">
    <property type="protein sequence ID" value="GIO26738.1"/>
    <property type="molecule type" value="Genomic_DNA"/>
</dbReference>
<evidence type="ECO:0000313" key="3">
    <source>
        <dbReference type="Proteomes" id="UP000676917"/>
    </source>
</evidence>
<evidence type="ECO:0000313" key="2">
    <source>
        <dbReference type="EMBL" id="GIO26738.1"/>
    </source>
</evidence>
<accession>A0A919X8D8</accession>
<dbReference type="Proteomes" id="UP000676917">
    <property type="component" value="Unassembled WGS sequence"/>
</dbReference>
<feature type="compositionally biased region" description="Basic and acidic residues" evidence="1">
    <location>
        <begin position="1"/>
        <end position="10"/>
    </location>
</feature>
<reference evidence="2" key="1">
    <citation type="submission" date="2021-03" db="EMBL/GenBank/DDBJ databases">
        <title>Antimicrobial resistance genes in bacteria isolated from Japanese honey, and their potential for conferring macrolide and lincosamide resistance in the American foulbrood pathogen Paenibacillus larvae.</title>
        <authorList>
            <person name="Okamoto M."/>
            <person name="Kumagai M."/>
            <person name="Kanamori H."/>
            <person name="Takamatsu D."/>
        </authorList>
    </citation>
    <scope>NUCLEOTIDE SEQUENCE</scope>
    <source>
        <strain evidence="2">J43TS3</strain>
    </source>
</reference>
<gene>
    <name evidence="2" type="ORF">J43TS3_13490</name>
</gene>
<sequence length="42" mass="4823">MLTDGKRENEKEYEEGMEADSFINANDNRGFYNAIGFDKSSE</sequence>
<proteinExistence type="predicted"/>